<name>A0ABQ9DEB3_9PASS</name>
<dbReference type="EMBL" id="WHWB01033773">
    <property type="protein sequence ID" value="KAJ7417272.1"/>
    <property type="molecule type" value="Genomic_DNA"/>
</dbReference>
<protein>
    <recommendedName>
        <fullName evidence="3">Reverse transcriptase domain-containing protein</fullName>
    </recommendedName>
</protein>
<sequence>MANTTEEQSGARYPWSRVIKGPENMLSFLEGLPPPTMGIKSWESGQISVDCKLANIPSLKKGKKSDPGIYRVIHLADQGKPVDVIFLNFSKAFDTVSHNNFLDKKSSPELDKHIRWWERFDKLNKDDFFLYIHLLVNLFTNLTSLRNYHFLNLYTSFGSSSCLESIAVIQSKLQSSTERERERERERETLPQAETDLAWFEGLEASLQNQEPTRPRSKLDHSLSSNGKDLVHMEINGNISADNLFLPSSIITDHSFSRPAIKYKH</sequence>
<dbReference type="Proteomes" id="UP001145742">
    <property type="component" value="Unassembled WGS sequence"/>
</dbReference>
<proteinExistence type="predicted"/>
<evidence type="ECO:0000313" key="2">
    <source>
        <dbReference type="Proteomes" id="UP001145742"/>
    </source>
</evidence>
<accession>A0ABQ9DEB3</accession>
<reference evidence="1" key="1">
    <citation type="submission" date="2019-10" db="EMBL/GenBank/DDBJ databases">
        <authorList>
            <person name="Soares A.E.R."/>
            <person name="Aleixo A."/>
            <person name="Schneider P."/>
            <person name="Miyaki C.Y."/>
            <person name="Schneider M.P."/>
            <person name="Mello C."/>
            <person name="Vasconcelos A.T.R."/>
        </authorList>
    </citation>
    <scope>NUCLEOTIDE SEQUENCE</scope>
    <source>
        <tissue evidence="1">Muscle</tissue>
    </source>
</reference>
<comment type="caution">
    <text evidence="1">The sequence shown here is derived from an EMBL/GenBank/DDBJ whole genome shotgun (WGS) entry which is preliminary data.</text>
</comment>
<organism evidence="1 2">
    <name type="scientific">Willisornis vidua</name>
    <name type="common">Xingu scale-backed antbird</name>
    <dbReference type="NCBI Taxonomy" id="1566151"/>
    <lineage>
        <taxon>Eukaryota</taxon>
        <taxon>Metazoa</taxon>
        <taxon>Chordata</taxon>
        <taxon>Craniata</taxon>
        <taxon>Vertebrata</taxon>
        <taxon>Euteleostomi</taxon>
        <taxon>Archelosauria</taxon>
        <taxon>Archosauria</taxon>
        <taxon>Dinosauria</taxon>
        <taxon>Saurischia</taxon>
        <taxon>Theropoda</taxon>
        <taxon>Coelurosauria</taxon>
        <taxon>Aves</taxon>
        <taxon>Neognathae</taxon>
        <taxon>Neoaves</taxon>
        <taxon>Telluraves</taxon>
        <taxon>Australaves</taxon>
        <taxon>Passeriformes</taxon>
        <taxon>Thamnophilidae</taxon>
        <taxon>Willisornis</taxon>
    </lineage>
</organism>
<keyword evidence="2" id="KW-1185">Reference proteome</keyword>
<evidence type="ECO:0000313" key="1">
    <source>
        <dbReference type="EMBL" id="KAJ7417272.1"/>
    </source>
</evidence>
<evidence type="ECO:0008006" key="3">
    <source>
        <dbReference type="Google" id="ProtNLM"/>
    </source>
</evidence>
<gene>
    <name evidence="1" type="ORF">WISP_65370</name>
</gene>